<evidence type="ECO:0000313" key="2">
    <source>
        <dbReference type="EMBL" id="CAB5239598.1"/>
    </source>
</evidence>
<sequence>MKSIYALIAGAFAGIAAIFLHLILPPLGVMFAIIGSALTVWAVGRFFGLRRYKAIAVAGWLLPIIKGASLGVGNELLIQGNPQGAALVFLGVFLLVILIFFPA</sequence>
<name>A0A6J7XT65_9ZZZZ</name>
<organism evidence="2">
    <name type="scientific">freshwater metagenome</name>
    <dbReference type="NCBI Taxonomy" id="449393"/>
    <lineage>
        <taxon>unclassified sequences</taxon>
        <taxon>metagenomes</taxon>
        <taxon>ecological metagenomes</taxon>
    </lineage>
</organism>
<proteinExistence type="predicted"/>
<protein>
    <submittedName>
        <fullName evidence="2">Unannotated protein</fullName>
    </submittedName>
</protein>
<dbReference type="AlphaFoldDB" id="A0A6J7XT65"/>
<reference evidence="2" key="1">
    <citation type="submission" date="2020-05" db="EMBL/GenBank/DDBJ databases">
        <authorList>
            <person name="Chiriac C."/>
            <person name="Salcher M."/>
            <person name="Ghai R."/>
            <person name="Kavagutti S V."/>
        </authorList>
    </citation>
    <scope>NUCLEOTIDE SEQUENCE</scope>
</reference>
<feature type="transmembrane region" description="Helical" evidence="1">
    <location>
        <begin position="5"/>
        <end position="23"/>
    </location>
</feature>
<keyword evidence="1" id="KW-0472">Membrane</keyword>
<feature type="transmembrane region" description="Helical" evidence="1">
    <location>
        <begin position="84"/>
        <end position="101"/>
    </location>
</feature>
<evidence type="ECO:0000256" key="1">
    <source>
        <dbReference type="SAM" id="Phobius"/>
    </source>
</evidence>
<feature type="transmembrane region" description="Helical" evidence="1">
    <location>
        <begin position="29"/>
        <end position="47"/>
    </location>
</feature>
<keyword evidence="1" id="KW-0812">Transmembrane</keyword>
<feature type="transmembrane region" description="Helical" evidence="1">
    <location>
        <begin position="54"/>
        <end position="72"/>
    </location>
</feature>
<gene>
    <name evidence="2" type="ORF">UFOPK3554_00367</name>
</gene>
<dbReference type="EMBL" id="CAFBSG010000004">
    <property type="protein sequence ID" value="CAB5239598.1"/>
    <property type="molecule type" value="Genomic_DNA"/>
</dbReference>
<keyword evidence="1" id="KW-1133">Transmembrane helix</keyword>
<accession>A0A6J7XT65</accession>